<reference evidence="2 3" key="1">
    <citation type="submission" date="2019-03" db="EMBL/GenBank/DDBJ databases">
        <title>Single cell metagenomics reveals metabolic interactions within the superorganism composed of flagellate Streblomastix strix and complex community of Bacteroidetes bacteria on its surface.</title>
        <authorList>
            <person name="Treitli S.C."/>
            <person name="Kolisko M."/>
            <person name="Husnik F."/>
            <person name="Keeling P."/>
            <person name="Hampl V."/>
        </authorList>
    </citation>
    <scope>NUCLEOTIDE SEQUENCE [LARGE SCALE GENOMIC DNA]</scope>
    <source>
        <strain evidence="2">St1</strain>
    </source>
</reference>
<gene>
    <name evidence="2" type="ORF">EZS26_001363</name>
</gene>
<sequence length="126" mass="14747">MKTRFFKHVVLVLAAIAGFSAVVMLLWNALVPCIFGLTDINFWQALGLLVLTHLFFGGTMAFAGHDRHEGGFGKNPIRKRWERMTPEKRKEFINKRHEWHRHPFNHHDFWGTADFEANDESKKENE</sequence>
<evidence type="ECO:0000313" key="3">
    <source>
        <dbReference type="Proteomes" id="UP000324575"/>
    </source>
</evidence>
<keyword evidence="1" id="KW-0812">Transmembrane</keyword>
<dbReference type="AlphaFoldDB" id="A0A5M8P283"/>
<evidence type="ECO:0000256" key="1">
    <source>
        <dbReference type="SAM" id="Phobius"/>
    </source>
</evidence>
<dbReference type="EMBL" id="SNRX01000007">
    <property type="protein sequence ID" value="KAA6302531.1"/>
    <property type="molecule type" value="Genomic_DNA"/>
</dbReference>
<keyword evidence="1" id="KW-0472">Membrane</keyword>
<evidence type="ECO:0000313" key="2">
    <source>
        <dbReference type="EMBL" id="KAA6302531.1"/>
    </source>
</evidence>
<keyword evidence="1" id="KW-1133">Transmembrane helix</keyword>
<name>A0A5M8P283_9BACT</name>
<comment type="caution">
    <text evidence="2">The sequence shown here is derived from an EMBL/GenBank/DDBJ whole genome shotgun (WGS) entry which is preliminary data.</text>
</comment>
<accession>A0A5M8P283</accession>
<feature type="transmembrane region" description="Helical" evidence="1">
    <location>
        <begin position="9"/>
        <end position="30"/>
    </location>
</feature>
<dbReference type="Proteomes" id="UP000324575">
    <property type="component" value="Unassembled WGS sequence"/>
</dbReference>
<protein>
    <submittedName>
        <fullName evidence="2">Uncharacterized protein</fullName>
    </submittedName>
</protein>
<organism evidence="2 3">
    <name type="scientific">Candidatus Ordinivivax streblomastigis</name>
    <dbReference type="NCBI Taxonomy" id="2540710"/>
    <lineage>
        <taxon>Bacteria</taxon>
        <taxon>Pseudomonadati</taxon>
        <taxon>Bacteroidota</taxon>
        <taxon>Bacteroidia</taxon>
        <taxon>Bacteroidales</taxon>
        <taxon>Candidatus Ordinivivax</taxon>
    </lineage>
</organism>
<proteinExistence type="predicted"/>
<feature type="transmembrane region" description="Helical" evidence="1">
    <location>
        <begin position="42"/>
        <end position="64"/>
    </location>
</feature>